<dbReference type="PROSITE" id="PS51898">
    <property type="entry name" value="TYR_RECOMBINASE"/>
    <property type="match status" value="1"/>
</dbReference>
<organism evidence="3 4">
    <name type="scientific">Paenibacillus brasilensis</name>
    <dbReference type="NCBI Taxonomy" id="128574"/>
    <lineage>
        <taxon>Bacteria</taxon>
        <taxon>Bacillati</taxon>
        <taxon>Bacillota</taxon>
        <taxon>Bacilli</taxon>
        <taxon>Bacillales</taxon>
        <taxon>Paenibacillaceae</taxon>
        <taxon>Paenibacillus</taxon>
    </lineage>
</organism>
<evidence type="ECO:0000313" key="3">
    <source>
        <dbReference type="EMBL" id="MDQ0497380.1"/>
    </source>
</evidence>
<evidence type="ECO:0000256" key="1">
    <source>
        <dbReference type="ARBA" id="ARBA00023172"/>
    </source>
</evidence>
<reference evidence="3 4" key="1">
    <citation type="submission" date="2023-07" db="EMBL/GenBank/DDBJ databases">
        <title>Genomic Encyclopedia of Type Strains, Phase IV (KMG-IV): sequencing the most valuable type-strain genomes for metagenomic binning, comparative biology and taxonomic classification.</title>
        <authorList>
            <person name="Goeker M."/>
        </authorList>
    </citation>
    <scope>NUCLEOTIDE SEQUENCE [LARGE SCALE GENOMIC DNA]</scope>
    <source>
        <strain evidence="3 4">DSM 14914</strain>
    </source>
</reference>
<keyword evidence="1" id="KW-0233">DNA recombination</keyword>
<proteinExistence type="predicted"/>
<evidence type="ECO:0000259" key="2">
    <source>
        <dbReference type="PROSITE" id="PS51898"/>
    </source>
</evidence>
<dbReference type="InterPro" id="IPR002104">
    <property type="entry name" value="Integrase_catalytic"/>
</dbReference>
<comment type="caution">
    <text evidence="3">The sequence shown here is derived from an EMBL/GenBank/DDBJ whole genome shotgun (WGS) entry which is preliminary data.</text>
</comment>
<dbReference type="EMBL" id="JAUSWA010000083">
    <property type="protein sequence ID" value="MDQ0497380.1"/>
    <property type="molecule type" value="Genomic_DNA"/>
</dbReference>
<gene>
    <name evidence="3" type="ORF">QOZ95_005622</name>
</gene>
<feature type="domain" description="Tyr recombinase" evidence="2">
    <location>
        <begin position="1"/>
        <end position="109"/>
    </location>
</feature>
<dbReference type="Gene3D" id="1.10.443.10">
    <property type="entry name" value="Intergrase catalytic core"/>
    <property type="match status" value="1"/>
</dbReference>
<keyword evidence="4" id="KW-1185">Reference proteome</keyword>
<evidence type="ECO:0000313" key="4">
    <source>
        <dbReference type="Proteomes" id="UP001242811"/>
    </source>
</evidence>
<dbReference type="Proteomes" id="UP001242811">
    <property type="component" value="Unassembled WGS sequence"/>
</dbReference>
<dbReference type="InterPro" id="IPR011010">
    <property type="entry name" value="DNA_brk_join_enz"/>
</dbReference>
<dbReference type="SUPFAM" id="SSF56349">
    <property type="entry name" value="DNA breaking-rejoining enzymes"/>
    <property type="match status" value="1"/>
</dbReference>
<dbReference type="RefSeq" id="WP_307500613.1">
    <property type="nucleotide sequence ID" value="NZ_JAUSWA010000083.1"/>
</dbReference>
<dbReference type="Pfam" id="PF00589">
    <property type="entry name" value="Phage_integrase"/>
    <property type="match status" value="1"/>
</dbReference>
<dbReference type="InterPro" id="IPR013762">
    <property type="entry name" value="Integrase-like_cat_sf"/>
</dbReference>
<feature type="non-terminal residue" evidence="3">
    <location>
        <position position="1"/>
    </location>
</feature>
<name>A0ABU0L7V0_9BACL</name>
<protein>
    <submittedName>
        <fullName evidence="3">Site-specific recombinase XerC</fullName>
    </submittedName>
</protein>
<sequence>QQEYLQTEEIYNPYRFLFPHVIGKASGKAMSQKTVSTALDRLAEKLDLRDTAGNIYNFRNHAFRHRYGVNLINNGMQILHVQKLMAQTSPEMTLTYARILDDTLRKEWEKAHTSIRLNVTGKPVMVDISVQAEENGLELDWIRHHLDSVRMDHGFCIKSPKLHCDFLEQTLEPPCIKNNCRSFHVDTTFLDYYTSQIDQLESDVAVYMAKGRTRSIELVQLKIKRYKEIRDSLLADKPIMGIEKDKREYVGSERHGQ</sequence>
<accession>A0ABU0L7V0</accession>